<dbReference type="GeneID" id="28988647"/>
<comment type="similarity">
    <text evidence="1">Belongs to the E3 ubiquitin-protein ligase UBR1-like family.</text>
</comment>
<dbReference type="STRING" id="763407.A0A162TJE7"/>
<dbReference type="OrthoDB" id="26387at2759"/>
<comment type="pathway">
    <text evidence="1">Protein modification; protein ubiquitination.</text>
</comment>
<dbReference type="EC" id="2.3.2.27" evidence="1"/>
<dbReference type="PANTHER" id="PTHR21497">
    <property type="entry name" value="UBIQUITIN LIGASE E3 ALPHA-RELATED"/>
    <property type="match status" value="1"/>
</dbReference>
<dbReference type="GO" id="GO:0008270">
    <property type="term" value="F:zinc ion binding"/>
    <property type="evidence" value="ECO:0007669"/>
    <property type="project" value="UniProtKB-UniRule"/>
</dbReference>
<organism evidence="3 4">
    <name type="scientific">Phycomyces blakesleeanus (strain ATCC 8743b / DSM 1359 / FGSC 10004 / NBRC 33097 / NRRL 1555)</name>
    <dbReference type="NCBI Taxonomy" id="763407"/>
    <lineage>
        <taxon>Eukaryota</taxon>
        <taxon>Fungi</taxon>
        <taxon>Fungi incertae sedis</taxon>
        <taxon>Mucoromycota</taxon>
        <taxon>Mucoromycotina</taxon>
        <taxon>Mucoromycetes</taxon>
        <taxon>Mucorales</taxon>
        <taxon>Phycomycetaceae</taxon>
        <taxon>Phycomyces</taxon>
    </lineage>
</organism>
<feature type="non-terminal residue" evidence="3">
    <location>
        <position position="142"/>
    </location>
</feature>
<dbReference type="PANTHER" id="PTHR21497:SF24">
    <property type="entry name" value="E3 UBIQUITIN-PROTEIN LIGASE UBR1"/>
    <property type="match status" value="1"/>
</dbReference>
<dbReference type="EMBL" id="KV440993">
    <property type="protein sequence ID" value="OAD69062.1"/>
    <property type="molecule type" value="Genomic_DNA"/>
</dbReference>
<keyword evidence="1" id="KW-0863">Zinc-finger</keyword>
<feature type="transmembrane region" description="Helical" evidence="2">
    <location>
        <begin position="20"/>
        <end position="42"/>
    </location>
</feature>
<dbReference type="Proteomes" id="UP000077315">
    <property type="component" value="Unassembled WGS sequence"/>
</dbReference>
<feature type="non-terminal residue" evidence="3">
    <location>
        <position position="1"/>
    </location>
</feature>
<evidence type="ECO:0000256" key="2">
    <source>
        <dbReference type="SAM" id="Phobius"/>
    </source>
</evidence>
<dbReference type="GO" id="GO:0000151">
    <property type="term" value="C:ubiquitin ligase complex"/>
    <property type="evidence" value="ECO:0007669"/>
    <property type="project" value="TreeGrafter"/>
</dbReference>
<dbReference type="InParanoid" id="A0A162TJE7"/>
<keyword evidence="4" id="KW-1185">Reference proteome</keyword>
<comment type="function">
    <text evidence="1">Ubiquitin ligase protein which is a component of the N-end rule pathway. Recognizes and binds to proteins bearing specific N-terminal residues that are destabilizing according to the N-end rule, leading to their ubiquitination and subsequent degradation.</text>
</comment>
<dbReference type="GO" id="GO:0016567">
    <property type="term" value="P:protein ubiquitination"/>
    <property type="evidence" value="ECO:0007669"/>
    <property type="project" value="UniProtKB-UniRule"/>
</dbReference>
<proteinExistence type="inferred from homology"/>
<dbReference type="RefSeq" id="XP_018287102.1">
    <property type="nucleotide sequence ID" value="XM_018427741.1"/>
</dbReference>
<comment type="catalytic activity">
    <reaction evidence="1">
        <text>S-ubiquitinyl-[E2 ubiquitin-conjugating enzyme]-L-cysteine + [acceptor protein]-L-lysine = [E2 ubiquitin-conjugating enzyme]-L-cysteine + N(6)-ubiquitinyl-[acceptor protein]-L-lysine.</text>
        <dbReference type="EC" id="2.3.2.27"/>
    </reaction>
</comment>
<keyword evidence="2" id="KW-0812">Transmembrane</keyword>
<evidence type="ECO:0000256" key="1">
    <source>
        <dbReference type="RuleBase" id="RU366018"/>
    </source>
</evidence>
<name>A0A162TJE7_PHYB8</name>
<evidence type="ECO:0000313" key="4">
    <source>
        <dbReference type="Proteomes" id="UP000077315"/>
    </source>
</evidence>
<dbReference type="UniPathway" id="UPA00143"/>
<keyword evidence="1" id="KW-0808">Transferase</keyword>
<keyword evidence="1" id="KW-0833">Ubl conjugation pathway</keyword>
<dbReference type="InterPro" id="IPR039164">
    <property type="entry name" value="UBR1-like"/>
</dbReference>
<protein>
    <recommendedName>
        <fullName evidence="1">E3 ubiquitin-protein ligase</fullName>
        <ecNumber evidence="1">2.3.2.27</ecNumber>
    </recommendedName>
</protein>
<keyword evidence="2" id="KW-0472">Membrane</keyword>
<dbReference type="AlphaFoldDB" id="A0A162TJE7"/>
<accession>A0A162TJE7</accession>
<dbReference type="GO" id="GO:0071596">
    <property type="term" value="P:ubiquitin-dependent protein catabolic process via the N-end rule pathway"/>
    <property type="evidence" value="ECO:0007669"/>
    <property type="project" value="UniProtKB-UniRule"/>
</dbReference>
<dbReference type="VEuPathDB" id="FungiDB:PHYBLDRAFT_102842"/>
<evidence type="ECO:0000313" key="3">
    <source>
        <dbReference type="EMBL" id="OAD69062.1"/>
    </source>
</evidence>
<dbReference type="GO" id="GO:0005737">
    <property type="term" value="C:cytoplasm"/>
    <property type="evidence" value="ECO:0007669"/>
    <property type="project" value="TreeGrafter"/>
</dbReference>
<keyword evidence="2" id="KW-1133">Transmembrane helix</keyword>
<dbReference type="GO" id="GO:0061630">
    <property type="term" value="F:ubiquitin protein ligase activity"/>
    <property type="evidence" value="ECO:0007669"/>
    <property type="project" value="UniProtKB-UniRule"/>
</dbReference>
<gene>
    <name evidence="3" type="ORF">PHYBLDRAFT_102842</name>
</gene>
<reference evidence="4" key="1">
    <citation type="submission" date="2015-06" db="EMBL/GenBank/DDBJ databases">
        <title>Expansion of signal transduction pathways in fungi by whole-genome duplication.</title>
        <authorList>
            <consortium name="DOE Joint Genome Institute"/>
            <person name="Corrochano L.M."/>
            <person name="Kuo A."/>
            <person name="Marcet-Houben M."/>
            <person name="Polaino S."/>
            <person name="Salamov A."/>
            <person name="Villalobos J.M."/>
            <person name="Alvarez M.I."/>
            <person name="Avalos J."/>
            <person name="Benito E.P."/>
            <person name="Benoit I."/>
            <person name="Burger G."/>
            <person name="Camino L.P."/>
            <person name="Canovas D."/>
            <person name="Cerda-Olmedo E."/>
            <person name="Cheng J.-F."/>
            <person name="Dominguez A."/>
            <person name="Elias M."/>
            <person name="Eslava A.P."/>
            <person name="Glaser F."/>
            <person name="Grimwood J."/>
            <person name="Gutierrez G."/>
            <person name="Heitman J."/>
            <person name="Henrissat B."/>
            <person name="Iturriaga E.A."/>
            <person name="Lang B.F."/>
            <person name="Lavin J.L."/>
            <person name="Lee S."/>
            <person name="Li W."/>
            <person name="Lindquist E."/>
            <person name="Lopez-Garcia S."/>
            <person name="Luque E.M."/>
            <person name="Marcos A.T."/>
            <person name="Martin J."/>
            <person name="McCluskey K."/>
            <person name="Medina H.R."/>
            <person name="Miralles-Duran A."/>
            <person name="Miyazaki A."/>
            <person name="Munoz-Torres E."/>
            <person name="Oguiza J.A."/>
            <person name="Ohm R."/>
            <person name="Olmedo M."/>
            <person name="Orejas M."/>
            <person name="Ortiz-Castellanos L."/>
            <person name="Pisabarro A.G."/>
            <person name="Rodriguez-Romero J."/>
            <person name="Ruiz-Herrera J."/>
            <person name="Ruiz-Vazquez R."/>
            <person name="Sanz C."/>
            <person name="Schackwitz W."/>
            <person name="Schmutz J."/>
            <person name="Shahriari M."/>
            <person name="Shelest E."/>
            <person name="Silva-Franco F."/>
            <person name="Soanes D."/>
            <person name="Syed K."/>
            <person name="Tagua V.G."/>
            <person name="Talbot N.J."/>
            <person name="Thon M."/>
            <person name="De vries R.P."/>
            <person name="Wiebenga A."/>
            <person name="Yadav J.S."/>
            <person name="Braun E.L."/>
            <person name="Baker S."/>
            <person name="Garre V."/>
            <person name="Horwitz B."/>
            <person name="Torres-Martinez S."/>
            <person name="Idnurm A."/>
            <person name="Herrera-Estrella A."/>
            <person name="Gabaldon T."/>
            <person name="Grigoriev I.V."/>
        </authorList>
    </citation>
    <scope>NUCLEOTIDE SEQUENCE [LARGE SCALE GENOMIC DNA]</scope>
    <source>
        <strain evidence="4">NRRL 1555(-)</strain>
    </source>
</reference>
<sequence>LSVQLLTVPSVAALLVKDYRFFGMVCSILSGFFLTNNVQVIVPDEYRDMQVNCLTRAMTRHRYACTFFDLRYVLNADPVKIEVCHSPIYLRYFLDMIYQFQAMDPLKHQEDVHVEYESNSWTNAFNATLQISRLCRQFSDCF</sequence>
<keyword evidence="1" id="KW-0862">Zinc</keyword>
<keyword evidence="1" id="KW-0479">Metal-binding</keyword>